<protein>
    <recommendedName>
        <fullName evidence="1">Flagellin N-terminal domain-containing protein</fullName>
    </recommendedName>
</protein>
<dbReference type="Proteomes" id="UP000286801">
    <property type="component" value="Unassembled WGS sequence"/>
</dbReference>
<feature type="domain" description="Flagellin N-terminal" evidence="1">
    <location>
        <begin position="71"/>
        <end position="167"/>
    </location>
</feature>
<reference evidence="2 3" key="1">
    <citation type="submission" date="2018-06" db="EMBL/GenBank/DDBJ databases">
        <title>Combined omics and stable isotope probing to characterize newly discovered Mariana Back-Arc vent microbial communities.</title>
        <authorList>
            <person name="Trembath-Reichert E."/>
            <person name="Huber J.A."/>
        </authorList>
    </citation>
    <scope>NUCLEOTIDE SEQUENCE [LARGE SCALE GENOMIC DNA]</scope>
    <source>
        <strain evidence="2">MAG 63_1</strain>
    </source>
</reference>
<dbReference type="AlphaFoldDB" id="A0A432G3V1"/>
<organism evidence="2 3">
    <name type="scientific">SAR324 cluster bacterium</name>
    <dbReference type="NCBI Taxonomy" id="2024889"/>
    <lineage>
        <taxon>Bacteria</taxon>
        <taxon>Deltaproteobacteria</taxon>
        <taxon>SAR324 cluster</taxon>
    </lineage>
</organism>
<evidence type="ECO:0000313" key="3">
    <source>
        <dbReference type="Proteomes" id="UP000286801"/>
    </source>
</evidence>
<dbReference type="PANTHER" id="PTHR42792">
    <property type="entry name" value="FLAGELLIN"/>
    <property type="match status" value="1"/>
</dbReference>
<accession>A0A432G3V1</accession>
<dbReference type="SUPFAM" id="SSF64518">
    <property type="entry name" value="Phase 1 flagellin"/>
    <property type="match status" value="1"/>
</dbReference>
<dbReference type="EMBL" id="QNZL01000217">
    <property type="protein sequence ID" value="RTZ78275.1"/>
    <property type="molecule type" value="Genomic_DNA"/>
</dbReference>
<sequence>MSLDTEFLCRRIINIRGNMSMNIRTNIGPAMGGLSEHGTFRNSMYQQQEEEKKEKQKTPVRPAVVKDHVSAHLMINEDLRLKSTGLQNEISHLEEEMSIVQTAASALENVEVKLIEIMELLVIVSKETEFNSVLREADQQELVKLIKRINTVADETSYGHQSLLDGSYGVRGVATGEFLDFVMMNSNSKTSPLSGYEVLVTEAATRSELKGFRPFTQDMVDQKEQLIFEEGGTSNCFITQKGESVSATFRRLADWISQLKIPLEIVRNVDDILHFRHLQYGSAYSFEASSSTPGLLSLESQKVTLASPGLDLKGTINGMPCLGHGQYLSVPAETEDISGLTVRYYGSEAPADKVAGTVSVIQNGFQFRVGIPEPHIELLSLASIHTSHLGVDTENVSGFNSLQEINIQTEQRIKDSMRVLEKSLKEISEVRARVKVFCDTTFNDSMKNLRNEYDKLVITDQNIENSEEAHVFAEQTGNIIAKNLVRSTEAQAHQNQETVLSLLK</sequence>
<dbReference type="Gene3D" id="1.20.1330.10">
    <property type="entry name" value="f41 fragment of flagellin, N-terminal domain"/>
    <property type="match status" value="2"/>
</dbReference>
<dbReference type="PANTHER" id="PTHR42792:SF2">
    <property type="entry name" value="FLAGELLIN"/>
    <property type="match status" value="1"/>
</dbReference>
<gene>
    <name evidence="2" type="ORF">DSY97_08055</name>
</gene>
<proteinExistence type="predicted"/>
<dbReference type="GO" id="GO:0009288">
    <property type="term" value="C:bacterial-type flagellum"/>
    <property type="evidence" value="ECO:0007669"/>
    <property type="project" value="InterPro"/>
</dbReference>
<name>A0A432G3V1_9DELT</name>
<evidence type="ECO:0000259" key="1">
    <source>
        <dbReference type="Pfam" id="PF00669"/>
    </source>
</evidence>
<evidence type="ECO:0000313" key="2">
    <source>
        <dbReference type="EMBL" id="RTZ78275.1"/>
    </source>
</evidence>
<dbReference type="GO" id="GO:0005198">
    <property type="term" value="F:structural molecule activity"/>
    <property type="evidence" value="ECO:0007669"/>
    <property type="project" value="InterPro"/>
</dbReference>
<dbReference type="InterPro" id="IPR001492">
    <property type="entry name" value="Flagellin"/>
</dbReference>
<dbReference type="InterPro" id="IPR001029">
    <property type="entry name" value="Flagellin_N"/>
</dbReference>
<comment type="caution">
    <text evidence="2">The sequence shown here is derived from an EMBL/GenBank/DDBJ whole genome shotgun (WGS) entry which is preliminary data.</text>
</comment>
<dbReference type="Pfam" id="PF00669">
    <property type="entry name" value="Flagellin_N"/>
    <property type="match status" value="1"/>
</dbReference>